<name>A0AAN9FEI0_CROPI</name>
<reference evidence="3 4" key="1">
    <citation type="submission" date="2024-01" db="EMBL/GenBank/DDBJ databases">
        <title>The genomes of 5 underutilized Papilionoideae crops provide insights into root nodulation and disease resistanc.</title>
        <authorList>
            <person name="Yuan L."/>
        </authorList>
    </citation>
    <scope>NUCLEOTIDE SEQUENCE [LARGE SCALE GENOMIC DNA]</scope>
    <source>
        <strain evidence="3">ZHUSHIDOU_FW_LH</strain>
        <tissue evidence="3">Leaf</tissue>
    </source>
</reference>
<feature type="chain" id="PRO_5043041472" description="Ubiquitin-like protease family profile domain-containing protein" evidence="2">
    <location>
        <begin position="21"/>
        <end position="293"/>
    </location>
</feature>
<protein>
    <recommendedName>
        <fullName evidence="5">Ubiquitin-like protease family profile domain-containing protein</fullName>
    </recommendedName>
</protein>
<evidence type="ECO:0000313" key="3">
    <source>
        <dbReference type="EMBL" id="KAK7273771.1"/>
    </source>
</evidence>
<dbReference type="EMBL" id="JAYWIO010000003">
    <property type="protein sequence ID" value="KAK7273771.1"/>
    <property type="molecule type" value="Genomic_DNA"/>
</dbReference>
<evidence type="ECO:0008006" key="5">
    <source>
        <dbReference type="Google" id="ProtNLM"/>
    </source>
</evidence>
<evidence type="ECO:0000256" key="1">
    <source>
        <dbReference type="SAM" id="MobiDB-lite"/>
    </source>
</evidence>
<feature type="compositionally biased region" description="Polar residues" evidence="1">
    <location>
        <begin position="20"/>
        <end position="42"/>
    </location>
</feature>
<dbReference type="AlphaFoldDB" id="A0AAN9FEI0"/>
<comment type="caution">
    <text evidence="3">The sequence shown here is derived from an EMBL/GenBank/DDBJ whole genome shotgun (WGS) entry which is preliminary data.</text>
</comment>
<dbReference type="SUPFAM" id="SSF54001">
    <property type="entry name" value="Cysteine proteinases"/>
    <property type="match status" value="1"/>
</dbReference>
<organism evidence="3 4">
    <name type="scientific">Crotalaria pallida</name>
    <name type="common">Smooth rattlebox</name>
    <name type="synonym">Crotalaria striata</name>
    <dbReference type="NCBI Taxonomy" id="3830"/>
    <lineage>
        <taxon>Eukaryota</taxon>
        <taxon>Viridiplantae</taxon>
        <taxon>Streptophyta</taxon>
        <taxon>Embryophyta</taxon>
        <taxon>Tracheophyta</taxon>
        <taxon>Spermatophyta</taxon>
        <taxon>Magnoliopsida</taxon>
        <taxon>eudicotyledons</taxon>
        <taxon>Gunneridae</taxon>
        <taxon>Pentapetalae</taxon>
        <taxon>rosids</taxon>
        <taxon>fabids</taxon>
        <taxon>Fabales</taxon>
        <taxon>Fabaceae</taxon>
        <taxon>Papilionoideae</taxon>
        <taxon>50 kb inversion clade</taxon>
        <taxon>genistoids sensu lato</taxon>
        <taxon>core genistoids</taxon>
        <taxon>Crotalarieae</taxon>
        <taxon>Crotalaria</taxon>
    </lineage>
</organism>
<dbReference type="InterPro" id="IPR038765">
    <property type="entry name" value="Papain-like_cys_pep_sf"/>
</dbReference>
<accession>A0AAN9FEI0</accession>
<proteinExistence type="predicted"/>
<dbReference type="Gene3D" id="3.40.395.10">
    <property type="entry name" value="Adenoviral Proteinase, Chain A"/>
    <property type="match status" value="1"/>
</dbReference>
<dbReference type="Proteomes" id="UP001372338">
    <property type="component" value="Unassembled WGS sequence"/>
</dbReference>
<gene>
    <name evidence="3" type="ORF">RIF29_14834</name>
</gene>
<feature type="region of interest" description="Disordered" evidence="1">
    <location>
        <begin position="16"/>
        <end position="52"/>
    </location>
</feature>
<feature type="signal peptide" evidence="2">
    <location>
        <begin position="1"/>
        <end position="20"/>
    </location>
</feature>
<sequence length="293" mass="33389">MALLLLLNHLRLFSTPPANPKSNPKGNQSTAASGSIGSQSQRGKAPKHKSQSFPRLLKGRGMTIPRVLKTMFKAPADVNFAPKEAQLFAYVFTEDLDITECLVNIEGTKAWRLDFLCFTPGRQISEKLLTLLTLKSTLRQKFYCCTVTWCLPPVFAIYVPIKYEGIWYLMVLSIPDRVVYQLDACYFESQIEPRRDVIKNVCAMLYNMMITMNHGEKWHASACDCVNWPIQDARGIPNLPQSNNSGVWMLKWLQLDEHFKPNQVGELQETNVRINTAVGLIMDPKTRRKLPLR</sequence>
<evidence type="ECO:0000256" key="2">
    <source>
        <dbReference type="SAM" id="SignalP"/>
    </source>
</evidence>
<keyword evidence="4" id="KW-1185">Reference proteome</keyword>
<keyword evidence="2" id="KW-0732">Signal</keyword>
<evidence type="ECO:0000313" key="4">
    <source>
        <dbReference type="Proteomes" id="UP001372338"/>
    </source>
</evidence>